<dbReference type="Pfam" id="PF07331">
    <property type="entry name" value="TctB"/>
    <property type="match status" value="1"/>
</dbReference>
<feature type="transmembrane region" description="Helical" evidence="1">
    <location>
        <begin position="119"/>
        <end position="141"/>
    </location>
</feature>
<comment type="caution">
    <text evidence="3">The sequence shown here is derived from an EMBL/GenBank/DDBJ whole genome shotgun (WGS) entry which is preliminary data.</text>
</comment>
<keyword evidence="1" id="KW-1133">Transmembrane helix</keyword>
<protein>
    <submittedName>
        <fullName evidence="3">Transporter</fullName>
    </submittedName>
</protein>
<keyword evidence="4" id="KW-1185">Reference proteome</keyword>
<evidence type="ECO:0000259" key="2">
    <source>
        <dbReference type="Pfam" id="PF07331"/>
    </source>
</evidence>
<feature type="transmembrane region" description="Helical" evidence="1">
    <location>
        <begin position="43"/>
        <end position="61"/>
    </location>
</feature>
<organism evidence="3 4">
    <name type="scientific">Ureibacillus sinduriensis BLB-1 = JCM 15800</name>
    <dbReference type="NCBI Taxonomy" id="1384057"/>
    <lineage>
        <taxon>Bacteria</taxon>
        <taxon>Bacillati</taxon>
        <taxon>Bacillota</taxon>
        <taxon>Bacilli</taxon>
        <taxon>Bacillales</taxon>
        <taxon>Caryophanaceae</taxon>
        <taxon>Ureibacillus</taxon>
    </lineage>
</organism>
<dbReference type="Proteomes" id="UP000030408">
    <property type="component" value="Unassembled WGS sequence"/>
</dbReference>
<keyword evidence="1" id="KW-0472">Membrane</keyword>
<evidence type="ECO:0000313" key="4">
    <source>
        <dbReference type="Proteomes" id="UP000030408"/>
    </source>
</evidence>
<keyword evidence="1" id="KW-0812">Transmembrane</keyword>
<proteinExistence type="predicted"/>
<reference evidence="3 4" key="1">
    <citation type="submission" date="2014-02" db="EMBL/GenBank/DDBJ databases">
        <title>Draft genome sequence of Lysinibacillus sinduriensis JCM 15800.</title>
        <authorList>
            <person name="Zhang F."/>
            <person name="Wang G."/>
            <person name="Zhang L."/>
        </authorList>
    </citation>
    <scope>NUCLEOTIDE SEQUENCE [LARGE SCALE GENOMIC DNA]</scope>
    <source>
        <strain evidence="3 4">JCM 15800</strain>
    </source>
</reference>
<accession>A0A0A3IFX1</accession>
<sequence>MVKSFDKISGVVFLVISILFITGSLQISGSAYGSAVGPKTYPLILGIILGLLSLRLIYETFKKNTESQKNEKPQMKYKNLGIILISAILYITLLEIIGFVLSTFLFLLVAFQVMEKGKIISSIIIAAVFSIGVYLMYVNLLGGTLPKFSLF</sequence>
<feature type="transmembrane region" description="Helical" evidence="1">
    <location>
        <begin position="82"/>
        <end position="113"/>
    </location>
</feature>
<gene>
    <name evidence="3" type="ORF">CD33_17195</name>
</gene>
<dbReference type="RefSeq" id="WP_036202606.1">
    <property type="nucleotide sequence ID" value="NZ_AVCY01000001.1"/>
</dbReference>
<evidence type="ECO:0000313" key="3">
    <source>
        <dbReference type="EMBL" id="KGR73752.1"/>
    </source>
</evidence>
<dbReference type="OrthoDB" id="1683098at2"/>
<dbReference type="eggNOG" id="ENOG5032SKA">
    <property type="taxonomic scope" value="Bacteria"/>
</dbReference>
<dbReference type="STRING" id="1384057.CD33_17195"/>
<dbReference type="EMBL" id="JPVO01000055">
    <property type="protein sequence ID" value="KGR73752.1"/>
    <property type="molecule type" value="Genomic_DNA"/>
</dbReference>
<name>A0A0A3IFX1_9BACL</name>
<feature type="domain" description="DUF1468" evidence="2">
    <location>
        <begin position="8"/>
        <end position="146"/>
    </location>
</feature>
<dbReference type="InterPro" id="IPR009936">
    <property type="entry name" value="DUF1468"/>
</dbReference>
<evidence type="ECO:0000256" key="1">
    <source>
        <dbReference type="SAM" id="Phobius"/>
    </source>
</evidence>
<dbReference type="AlphaFoldDB" id="A0A0A3IFX1"/>